<evidence type="ECO:0000313" key="5">
    <source>
        <dbReference type="Proteomes" id="UP000675881"/>
    </source>
</evidence>
<organism evidence="4 5">
    <name type="scientific">Lepeophtheirus salmonis</name>
    <name type="common">Salmon louse</name>
    <name type="synonym">Caligus salmonis</name>
    <dbReference type="NCBI Taxonomy" id="72036"/>
    <lineage>
        <taxon>Eukaryota</taxon>
        <taxon>Metazoa</taxon>
        <taxon>Ecdysozoa</taxon>
        <taxon>Arthropoda</taxon>
        <taxon>Crustacea</taxon>
        <taxon>Multicrustacea</taxon>
        <taxon>Hexanauplia</taxon>
        <taxon>Copepoda</taxon>
        <taxon>Siphonostomatoida</taxon>
        <taxon>Caligidae</taxon>
        <taxon>Lepeophtheirus</taxon>
    </lineage>
</organism>
<dbReference type="InterPro" id="IPR016193">
    <property type="entry name" value="Cytidine_deaminase-like"/>
</dbReference>
<dbReference type="AlphaFoldDB" id="A0A7R8CYW9"/>
<accession>A0A7R8CYW9</accession>
<dbReference type="PROSITE" id="PS51747">
    <property type="entry name" value="CYT_DCMP_DEAMINASES_2"/>
    <property type="match status" value="1"/>
</dbReference>
<dbReference type="InterPro" id="IPR058535">
    <property type="entry name" value="MafB19-deam"/>
</dbReference>
<dbReference type="PANTHER" id="PTHR11079:SF156">
    <property type="entry name" value="INACTIVE TRNA-SPECIFIC ADENOSINE DEAMINASE-LIKE PROTEIN 3-RELATED"/>
    <property type="match status" value="1"/>
</dbReference>
<evidence type="ECO:0000259" key="3">
    <source>
        <dbReference type="PROSITE" id="PS51747"/>
    </source>
</evidence>
<dbReference type="OrthoDB" id="3180714at2759"/>
<name>A0A7R8CYW9_LEPSM</name>
<dbReference type="GO" id="GO:0052717">
    <property type="term" value="F:tRNA-specific adenosine-34 deaminase activity"/>
    <property type="evidence" value="ECO:0007669"/>
    <property type="project" value="UniProtKB-EC"/>
</dbReference>
<keyword evidence="1" id="KW-0819">tRNA processing</keyword>
<sequence length="231" mass="26330">MSYLITPILCDSVTRTVTTKEAFALELFDKKLIATTIKTLSPLSDELNHCKRVKNSDERILCLINIEDSEKFSKDDIVAVEIPEYKINVLKNCWLERLLKYGADLSTMENTYLRKKRAAIIVDPSSGNIIATDSGSDKLHPLAHPIMNAINDLSNKKSEYLATGFDIYLKREPCAMCSMALVHMRIKRIFFMEDNPKQGSLKTKLKLHTIQGINHNFQVYQISQDNHKIVP</sequence>
<keyword evidence="5" id="KW-1185">Reference proteome</keyword>
<dbReference type="GO" id="GO:0005737">
    <property type="term" value="C:cytoplasm"/>
    <property type="evidence" value="ECO:0007669"/>
    <property type="project" value="TreeGrafter"/>
</dbReference>
<dbReference type="InterPro" id="IPR002125">
    <property type="entry name" value="CMP_dCMP_dom"/>
</dbReference>
<dbReference type="GO" id="GO:0046872">
    <property type="term" value="F:metal ion binding"/>
    <property type="evidence" value="ECO:0007669"/>
    <property type="project" value="UniProtKB-KW"/>
</dbReference>
<proteinExistence type="inferred from homology"/>
<dbReference type="GO" id="GO:0005634">
    <property type="term" value="C:nucleus"/>
    <property type="evidence" value="ECO:0007669"/>
    <property type="project" value="TreeGrafter"/>
</dbReference>
<dbReference type="EMBL" id="HG994583">
    <property type="protein sequence ID" value="CAF2928025.1"/>
    <property type="molecule type" value="Genomic_DNA"/>
</dbReference>
<reference evidence="4" key="1">
    <citation type="submission" date="2021-02" db="EMBL/GenBank/DDBJ databases">
        <authorList>
            <person name="Bekaert M."/>
        </authorList>
    </citation>
    <scope>NUCLEOTIDE SEQUENCE</scope>
    <source>
        <strain evidence="4">IoA-00</strain>
    </source>
</reference>
<dbReference type="Gene3D" id="3.40.140.10">
    <property type="entry name" value="Cytidine Deaminase, domain 2"/>
    <property type="match status" value="1"/>
</dbReference>
<evidence type="ECO:0000256" key="1">
    <source>
        <dbReference type="ARBA" id="ARBA00022694"/>
    </source>
</evidence>
<dbReference type="SUPFAM" id="SSF53927">
    <property type="entry name" value="Cytidine deaminase-like"/>
    <property type="match status" value="1"/>
</dbReference>
<gene>
    <name evidence="4" type="ORF">LSAA_8452</name>
</gene>
<dbReference type="CDD" id="cd01285">
    <property type="entry name" value="nucleoside_deaminase"/>
    <property type="match status" value="1"/>
</dbReference>
<comment type="similarity">
    <text evidence="2">Belongs to the cytidine and deoxycytidylate deaminase family. ADAT3 subfamily.</text>
</comment>
<dbReference type="GO" id="GO:0002100">
    <property type="term" value="P:tRNA wobble adenosine to inosine editing"/>
    <property type="evidence" value="ECO:0007669"/>
    <property type="project" value="InterPro"/>
</dbReference>
<protein>
    <submittedName>
        <fullName evidence="4">TAD3</fullName>
    </submittedName>
</protein>
<evidence type="ECO:0000256" key="2">
    <source>
        <dbReference type="ARBA" id="ARBA00038160"/>
    </source>
</evidence>
<dbReference type="PANTHER" id="PTHR11079">
    <property type="entry name" value="CYTOSINE DEAMINASE FAMILY MEMBER"/>
    <property type="match status" value="1"/>
</dbReference>
<feature type="domain" description="CMP/dCMP-type deaminase" evidence="3">
    <location>
        <begin position="90"/>
        <end position="220"/>
    </location>
</feature>
<dbReference type="Pfam" id="PF14437">
    <property type="entry name" value="MafB19-deam"/>
    <property type="match status" value="1"/>
</dbReference>
<evidence type="ECO:0000313" key="4">
    <source>
        <dbReference type="EMBL" id="CAF2928025.1"/>
    </source>
</evidence>
<dbReference type="Proteomes" id="UP000675881">
    <property type="component" value="Chromosome 4"/>
</dbReference>